<dbReference type="EMBL" id="BPLQ01012069">
    <property type="protein sequence ID" value="GIY62279.1"/>
    <property type="molecule type" value="Genomic_DNA"/>
</dbReference>
<gene>
    <name evidence="2" type="ORF">CDAR_481751</name>
</gene>
<protein>
    <submittedName>
        <fullName evidence="2">Uncharacterized protein</fullName>
    </submittedName>
</protein>
<dbReference type="AlphaFoldDB" id="A0AAV4UX81"/>
<evidence type="ECO:0000313" key="3">
    <source>
        <dbReference type="Proteomes" id="UP001054837"/>
    </source>
</evidence>
<sequence>MEGGKRRRARNREDHPPSTISPRNVRIDSASWIFSRMLSAELERASRRLFSAFLDAASQVRKSSAVKQKTRGKRENDEVDAMIHTNFLMRDSIDPFQGPWTSQIGFIHSLLNCQLFLIIS</sequence>
<organism evidence="2 3">
    <name type="scientific">Caerostris darwini</name>
    <dbReference type="NCBI Taxonomy" id="1538125"/>
    <lineage>
        <taxon>Eukaryota</taxon>
        <taxon>Metazoa</taxon>
        <taxon>Ecdysozoa</taxon>
        <taxon>Arthropoda</taxon>
        <taxon>Chelicerata</taxon>
        <taxon>Arachnida</taxon>
        <taxon>Araneae</taxon>
        <taxon>Araneomorphae</taxon>
        <taxon>Entelegynae</taxon>
        <taxon>Araneoidea</taxon>
        <taxon>Araneidae</taxon>
        <taxon>Caerostris</taxon>
    </lineage>
</organism>
<evidence type="ECO:0000256" key="1">
    <source>
        <dbReference type="SAM" id="MobiDB-lite"/>
    </source>
</evidence>
<dbReference type="Proteomes" id="UP001054837">
    <property type="component" value="Unassembled WGS sequence"/>
</dbReference>
<keyword evidence="3" id="KW-1185">Reference proteome</keyword>
<evidence type="ECO:0000313" key="2">
    <source>
        <dbReference type="EMBL" id="GIY62279.1"/>
    </source>
</evidence>
<accession>A0AAV4UX81</accession>
<reference evidence="2 3" key="1">
    <citation type="submission" date="2021-06" db="EMBL/GenBank/DDBJ databases">
        <title>Caerostris darwini draft genome.</title>
        <authorList>
            <person name="Kono N."/>
            <person name="Arakawa K."/>
        </authorList>
    </citation>
    <scope>NUCLEOTIDE SEQUENCE [LARGE SCALE GENOMIC DNA]</scope>
</reference>
<name>A0AAV4UX81_9ARAC</name>
<comment type="caution">
    <text evidence="2">The sequence shown here is derived from an EMBL/GenBank/DDBJ whole genome shotgun (WGS) entry which is preliminary data.</text>
</comment>
<feature type="region of interest" description="Disordered" evidence="1">
    <location>
        <begin position="1"/>
        <end position="22"/>
    </location>
</feature>
<feature type="compositionally biased region" description="Basic residues" evidence="1">
    <location>
        <begin position="1"/>
        <end position="10"/>
    </location>
</feature>
<proteinExistence type="predicted"/>